<proteinExistence type="predicted"/>
<organism evidence="1 2">
    <name type="scientific">Streptomyces lusitanus</name>
    <dbReference type="NCBI Taxonomy" id="68232"/>
    <lineage>
        <taxon>Bacteria</taxon>
        <taxon>Bacillati</taxon>
        <taxon>Actinomycetota</taxon>
        <taxon>Actinomycetes</taxon>
        <taxon>Kitasatosporales</taxon>
        <taxon>Streptomycetaceae</taxon>
        <taxon>Streptomyces</taxon>
    </lineage>
</organism>
<keyword evidence="2" id="KW-1185">Reference proteome</keyword>
<reference evidence="1 2" key="1">
    <citation type="submission" date="2023-05" db="EMBL/GenBank/DDBJ databases">
        <title>Streptomyces fuscus sp. nov., a brown-black pigment producing actinomyces isolated from dry sand of Sea duck farm.</title>
        <authorList>
            <person name="Xie J."/>
            <person name="Shen N."/>
        </authorList>
    </citation>
    <scope>NUCLEOTIDE SEQUENCE [LARGE SCALE GENOMIC DNA]</scope>
    <source>
        <strain evidence="1 2">CGMCC 4.1745</strain>
    </source>
</reference>
<dbReference type="EMBL" id="JASKMA010000006">
    <property type="protein sequence ID" value="MDT6983728.1"/>
    <property type="molecule type" value="Genomic_DNA"/>
</dbReference>
<accession>A0ABU3JP64</accession>
<protein>
    <submittedName>
        <fullName evidence="1">Uncharacterized protein</fullName>
    </submittedName>
</protein>
<dbReference type="Proteomes" id="UP001249760">
    <property type="component" value="Unassembled WGS sequence"/>
</dbReference>
<dbReference type="RefSeq" id="WP_394306002.1">
    <property type="nucleotide sequence ID" value="NZ_JASKMA010000006.1"/>
</dbReference>
<sequence length="101" mass="11155">MDLTQPPDIDVALRVLLEQPSYGAQVLIVTARMLELDATHPVTRLACERALDIAADTILRTLPEVVARDSMDRAYRAMPPLDAITRGEYALRLRAAARDLG</sequence>
<comment type="caution">
    <text evidence="1">The sequence shown here is derived from an EMBL/GenBank/DDBJ whole genome shotgun (WGS) entry which is preliminary data.</text>
</comment>
<name>A0ABU3JP64_9ACTN</name>
<gene>
    <name evidence="1" type="ORF">QNO04_09660</name>
</gene>
<evidence type="ECO:0000313" key="1">
    <source>
        <dbReference type="EMBL" id="MDT6983728.1"/>
    </source>
</evidence>
<evidence type="ECO:0000313" key="2">
    <source>
        <dbReference type="Proteomes" id="UP001249760"/>
    </source>
</evidence>